<dbReference type="EMBL" id="BPLR01002802">
    <property type="protein sequence ID" value="GIX77922.1"/>
    <property type="molecule type" value="Genomic_DNA"/>
</dbReference>
<dbReference type="SMART" id="SM00724">
    <property type="entry name" value="TLC"/>
    <property type="match status" value="1"/>
</dbReference>
<evidence type="ECO:0000313" key="19">
    <source>
        <dbReference type="Proteomes" id="UP001054945"/>
    </source>
</evidence>
<evidence type="ECO:0000256" key="3">
    <source>
        <dbReference type="ARBA" id="ARBA00004760"/>
    </source>
</evidence>
<organism evidence="18 19">
    <name type="scientific">Caerostris extrusa</name>
    <name type="common">Bark spider</name>
    <name type="synonym">Caerostris bankana</name>
    <dbReference type="NCBI Taxonomy" id="172846"/>
    <lineage>
        <taxon>Eukaryota</taxon>
        <taxon>Metazoa</taxon>
        <taxon>Ecdysozoa</taxon>
        <taxon>Arthropoda</taxon>
        <taxon>Chelicerata</taxon>
        <taxon>Arachnida</taxon>
        <taxon>Araneae</taxon>
        <taxon>Araneomorphae</taxon>
        <taxon>Entelegynae</taxon>
        <taxon>Araneoidea</taxon>
        <taxon>Araneidae</taxon>
        <taxon>Caerostris</taxon>
    </lineage>
</organism>
<evidence type="ECO:0000256" key="14">
    <source>
        <dbReference type="SAM" id="MobiDB-lite"/>
    </source>
</evidence>
<keyword evidence="9" id="KW-0443">Lipid metabolism</keyword>
<evidence type="ECO:0000256" key="6">
    <source>
        <dbReference type="ARBA" id="ARBA00022692"/>
    </source>
</evidence>
<evidence type="ECO:0000256" key="9">
    <source>
        <dbReference type="ARBA" id="ARBA00023098"/>
    </source>
</evidence>
<dbReference type="PANTHER" id="PTHR12560">
    <property type="entry name" value="LONGEVITY ASSURANCE FACTOR 1 LAG1"/>
    <property type="match status" value="1"/>
</dbReference>
<comment type="pathway">
    <text evidence="3">Lipid metabolism; sphingolipid metabolism.</text>
</comment>
<dbReference type="Gene3D" id="1.10.10.60">
    <property type="entry name" value="Homeodomain-like"/>
    <property type="match status" value="1"/>
</dbReference>
<dbReference type="GO" id="GO:0005789">
    <property type="term" value="C:endoplasmic reticulum membrane"/>
    <property type="evidence" value="ECO:0007669"/>
    <property type="project" value="UniProtKB-SubCell"/>
</dbReference>
<evidence type="ECO:0000256" key="15">
    <source>
        <dbReference type="SAM" id="Phobius"/>
    </source>
</evidence>
<feature type="transmembrane region" description="Helical" evidence="15">
    <location>
        <begin position="136"/>
        <end position="155"/>
    </location>
</feature>
<dbReference type="GO" id="GO:0003677">
    <property type="term" value="F:DNA binding"/>
    <property type="evidence" value="ECO:0007669"/>
    <property type="project" value="UniProtKB-UniRule"/>
</dbReference>
<keyword evidence="10 13" id="KW-0472">Membrane</keyword>
<evidence type="ECO:0000256" key="7">
    <source>
        <dbReference type="ARBA" id="ARBA00022824"/>
    </source>
</evidence>
<keyword evidence="6 13" id="KW-0812">Transmembrane</keyword>
<dbReference type="PROSITE" id="PS50071">
    <property type="entry name" value="HOMEOBOX_2"/>
    <property type="match status" value="1"/>
</dbReference>
<evidence type="ECO:0000256" key="1">
    <source>
        <dbReference type="ARBA" id="ARBA00004123"/>
    </source>
</evidence>
<dbReference type="PIRSF" id="PIRSF005225">
    <property type="entry name" value="LAG1_LAC1"/>
    <property type="match status" value="1"/>
</dbReference>
<dbReference type="CDD" id="cd00086">
    <property type="entry name" value="homeodomain"/>
    <property type="match status" value="1"/>
</dbReference>
<gene>
    <name evidence="18" type="primary">CERS6</name>
    <name evidence="18" type="ORF">CEXT_565821</name>
</gene>
<name>A0AAV4N2V8_CAEEX</name>
<sequence>MELLHNINTWFWNDYVWLPPNITWDDISDTGTINYAQFNDLYYAFKVALALLVVRYFLEQFVFAPVGRYLGLKPRVVKEPDNKILEKAFSENGRIGYKQIQGLAKQLDWSERKVERWLRRRISRSKPSTLNKFTESAWRFTFYLCAFCYGLYALWDKPWLFDTNHCFYNYPHHSVTDDVWWYYMLELGFYWSLTFSQFLDTKRKDFMQMFVHHIVTILLLTFSWTSNLFRIGSLVLVIHDFADVPLEAAKMAKYVERQRVADLSFAVFTVAWLVSRLGLYPYRIIYSTLYGALFIVPMFPAYYVFNFLLCALQVLHIVWTWMIVKIALRALSSTNPGVKDLRSDSEVSSEEESNAENDTKEISSQDTKKCSSGEAS</sequence>
<feature type="DNA-binding region" description="Homeobox" evidence="12">
    <location>
        <begin position="87"/>
        <end position="129"/>
    </location>
</feature>
<feature type="transmembrane region" description="Helical" evidence="15">
    <location>
        <begin position="41"/>
        <end position="58"/>
    </location>
</feature>
<evidence type="ECO:0000256" key="10">
    <source>
        <dbReference type="ARBA" id="ARBA00023136"/>
    </source>
</evidence>
<dbReference type="GO" id="GO:0005634">
    <property type="term" value="C:nucleus"/>
    <property type="evidence" value="ECO:0007669"/>
    <property type="project" value="UniProtKB-SubCell"/>
</dbReference>
<dbReference type="GO" id="GO:0050291">
    <property type="term" value="F:sphingosine N-acyltransferase activity"/>
    <property type="evidence" value="ECO:0007669"/>
    <property type="project" value="InterPro"/>
</dbReference>
<keyword evidence="5" id="KW-0808">Transferase</keyword>
<dbReference type="SUPFAM" id="SSF46689">
    <property type="entry name" value="Homeodomain-like"/>
    <property type="match status" value="1"/>
</dbReference>
<evidence type="ECO:0000256" key="5">
    <source>
        <dbReference type="ARBA" id="ARBA00022679"/>
    </source>
</evidence>
<keyword evidence="12" id="KW-0371">Homeobox</keyword>
<evidence type="ECO:0000256" key="11">
    <source>
        <dbReference type="ARBA" id="ARBA00049036"/>
    </source>
</evidence>
<keyword evidence="19" id="KW-1185">Reference proteome</keyword>
<dbReference type="AlphaFoldDB" id="A0AAV4N2V8"/>
<dbReference type="Pfam" id="PF03798">
    <property type="entry name" value="TRAM_LAG1_CLN8"/>
    <property type="match status" value="1"/>
</dbReference>
<reference evidence="18 19" key="1">
    <citation type="submission" date="2021-06" db="EMBL/GenBank/DDBJ databases">
        <title>Caerostris extrusa draft genome.</title>
        <authorList>
            <person name="Kono N."/>
            <person name="Arakawa K."/>
        </authorList>
    </citation>
    <scope>NUCLEOTIDE SEQUENCE [LARGE SCALE GENOMIC DNA]</scope>
</reference>
<comment type="catalytic activity">
    <reaction evidence="11">
        <text>sphinganine + octadecanoyl-CoA = N-(octadecanoyl)-sphinganine + CoA + H(+)</text>
        <dbReference type="Rhea" id="RHEA:36547"/>
        <dbReference type="ChEBI" id="CHEBI:15378"/>
        <dbReference type="ChEBI" id="CHEBI:57287"/>
        <dbReference type="ChEBI" id="CHEBI:57394"/>
        <dbReference type="ChEBI" id="CHEBI:57817"/>
        <dbReference type="ChEBI" id="CHEBI:67033"/>
    </reaction>
    <physiologicalReaction direction="left-to-right" evidence="11">
        <dbReference type="Rhea" id="RHEA:36548"/>
    </physiologicalReaction>
</comment>
<evidence type="ECO:0000256" key="13">
    <source>
        <dbReference type="PROSITE-ProRule" id="PRU00205"/>
    </source>
</evidence>
<feature type="transmembrane region" description="Helical" evidence="15">
    <location>
        <begin position="302"/>
        <end position="324"/>
    </location>
</feature>
<feature type="domain" description="TLC" evidence="17">
    <location>
        <begin position="131"/>
        <end position="332"/>
    </location>
</feature>
<keyword evidence="12" id="KW-0539">Nucleus</keyword>
<dbReference type="InterPro" id="IPR016439">
    <property type="entry name" value="Lag1/Lac1-like"/>
</dbReference>
<feature type="region of interest" description="Disordered" evidence="14">
    <location>
        <begin position="337"/>
        <end position="376"/>
    </location>
</feature>
<dbReference type="Proteomes" id="UP001054945">
    <property type="component" value="Unassembled WGS sequence"/>
</dbReference>
<evidence type="ECO:0000256" key="2">
    <source>
        <dbReference type="ARBA" id="ARBA00004477"/>
    </source>
</evidence>
<keyword evidence="8 15" id="KW-1133">Transmembrane helix</keyword>
<feature type="compositionally biased region" description="Basic and acidic residues" evidence="14">
    <location>
        <begin position="357"/>
        <end position="376"/>
    </location>
</feature>
<dbReference type="PANTHER" id="PTHR12560:SF0">
    <property type="entry name" value="LD18904P"/>
    <property type="match status" value="1"/>
</dbReference>
<evidence type="ECO:0000256" key="8">
    <source>
        <dbReference type="ARBA" id="ARBA00022989"/>
    </source>
</evidence>
<comment type="pathway">
    <text evidence="4">Sphingolipid metabolism.</text>
</comment>
<evidence type="ECO:0000259" key="16">
    <source>
        <dbReference type="PROSITE" id="PS50071"/>
    </source>
</evidence>
<keyword evidence="12" id="KW-0238">DNA-binding</keyword>
<feature type="transmembrane region" description="Helical" evidence="15">
    <location>
        <begin position="180"/>
        <end position="199"/>
    </location>
</feature>
<evidence type="ECO:0000313" key="18">
    <source>
        <dbReference type="EMBL" id="GIX77922.1"/>
    </source>
</evidence>
<dbReference type="PROSITE" id="PS50922">
    <property type="entry name" value="TLC"/>
    <property type="match status" value="1"/>
</dbReference>
<protein>
    <submittedName>
        <fullName evidence="18">Ceramide synthase 6</fullName>
    </submittedName>
</protein>
<dbReference type="GO" id="GO:0046513">
    <property type="term" value="P:ceramide biosynthetic process"/>
    <property type="evidence" value="ECO:0007669"/>
    <property type="project" value="InterPro"/>
</dbReference>
<feature type="transmembrane region" description="Helical" evidence="15">
    <location>
        <begin position="206"/>
        <end position="225"/>
    </location>
</feature>
<dbReference type="InterPro" id="IPR009057">
    <property type="entry name" value="Homeodomain-like_sf"/>
</dbReference>
<keyword evidence="7" id="KW-0256">Endoplasmic reticulum</keyword>
<evidence type="ECO:0000256" key="4">
    <source>
        <dbReference type="ARBA" id="ARBA00004991"/>
    </source>
</evidence>
<feature type="domain" description="Homeobox" evidence="16">
    <location>
        <begin position="85"/>
        <end position="128"/>
    </location>
</feature>
<dbReference type="FunFam" id="1.10.10.60:FF:000020">
    <property type="entry name" value="Ceramide synthase 5"/>
    <property type="match status" value="1"/>
</dbReference>
<accession>A0AAV4N2V8</accession>
<dbReference type="InterPro" id="IPR001356">
    <property type="entry name" value="HD"/>
</dbReference>
<proteinExistence type="predicted"/>
<comment type="subcellular location">
    <subcellularLocation>
        <location evidence="2">Endoplasmic reticulum membrane</location>
        <topology evidence="2">Multi-pass membrane protein</topology>
    </subcellularLocation>
    <subcellularLocation>
        <location evidence="1 12">Nucleus</location>
    </subcellularLocation>
</comment>
<evidence type="ECO:0000259" key="17">
    <source>
        <dbReference type="PROSITE" id="PS50922"/>
    </source>
</evidence>
<comment type="caution">
    <text evidence="18">The sequence shown here is derived from an EMBL/GenBank/DDBJ whole genome shotgun (WGS) entry which is preliminary data.</text>
</comment>
<evidence type="ECO:0000256" key="12">
    <source>
        <dbReference type="PROSITE-ProRule" id="PRU00108"/>
    </source>
</evidence>
<dbReference type="InterPro" id="IPR006634">
    <property type="entry name" value="TLC-dom"/>
</dbReference>